<dbReference type="PRINTS" id="PR00069">
    <property type="entry name" value="ALDKETRDTASE"/>
</dbReference>
<evidence type="ECO:0000256" key="2">
    <source>
        <dbReference type="PIRSR" id="PIRSR000097-1"/>
    </source>
</evidence>
<dbReference type="GO" id="GO:0044550">
    <property type="term" value="P:secondary metabolite biosynthetic process"/>
    <property type="evidence" value="ECO:0007669"/>
    <property type="project" value="UniProtKB-ARBA"/>
</dbReference>
<dbReference type="EMBL" id="JABCRI010000004">
    <property type="protein sequence ID" value="KAF8407538.1"/>
    <property type="molecule type" value="Genomic_DNA"/>
</dbReference>
<evidence type="ECO:0000256" key="4">
    <source>
        <dbReference type="PIRSR" id="PIRSR000097-3"/>
    </source>
</evidence>
<dbReference type="Pfam" id="PF00248">
    <property type="entry name" value="Aldo_ket_red"/>
    <property type="match status" value="1"/>
</dbReference>
<dbReference type="Proteomes" id="UP000655225">
    <property type="component" value="Unassembled WGS sequence"/>
</dbReference>
<dbReference type="PROSITE" id="PS00798">
    <property type="entry name" value="ALDOKETO_REDUCTASE_1"/>
    <property type="match status" value="1"/>
</dbReference>
<feature type="binding site" evidence="3">
    <location>
        <position position="118"/>
    </location>
    <ligand>
        <name>substrate</name>
    </ligand>
</feature>
<name>A0A835DKJ9_TETSI</name>
<gene>
    <name evidence="6" type="ORF">HHK36_006672</name>
</gene>
<dbReference type="OrthoDB" id="416253at2759"/>
<feature type="domain" description="NADP-dependent oxidoreductase" evidence="5">
    <location>
        <begin position="35"/>
        <end position="289"/>
    </location>
</feature>
<protein>
    <recommendedName>
        <fullName evidence="5">NADP-dependent oxidoreductase domain-containing protein</fullName>
    </recommendedName>
</protein>
<dbReference type="InterPro" id="IPR044497">
    <property type="entry name" value="AKR4A/B"/>
</dbReference>
<reference evidence="6 7" key="1">
    <citation type="submission" date="2020-04" db="EMBL/GenBank/DDBJ databases">
        <title>Plant Genome Project.</title>
        <authorList>
            <person name="Zhang R.-G."/>
        </authorList>
    </citation>
    <scope>NUCLEOTIDE SEQUENCE [LARGE SCALE GENOMIC DNA]</scope>
    <source>
        <strain evidence="6">YNK0</strain>
        <tissue evidence="6">Leaf</tissue>
    </source>
</reference>
<dbReference type="SUPFAM" id="SSF51430">
    <property type="entry name" value="NAD(P)-linked oxidoreductase"/>
    <property type="match status" value="1"/>
</dbReference>
<evidence type="ECO:0000313" key="7">
    <source>
        <dbReference type="Proteomes" id="UP000655225"/>
    </source>
</evidence>
<keyword evidence="1" id="KW-0560">Oxidoreductase</keyword>
<evidence type="ECO:0000256" key="3">
    <source>
        <dbReference type="PIRSR" id="PIRSR000097-2"/>
    </source>
</evidence>
<dbReference type="InterPro" id="IPR036812">
    <property type="entry name" value="NAD(P)_OxRdtase_dom_sf"/>
</dbReference>
<sequence length="319" mass="35737">MGENIPSVVLSSGWKMPIVALGTVTQPLPPPQVLISVYLNAIEVGYRHFDTAALYHTEEPLGHAVAEALRRGLIGNREDLFITSKLWCIDADRDLVVPALKNTLQKLGLEYVDLYLVHWPVRLKKGEMVFPFNSEDLLPFDMRGTWEAMEECCRLGLAKSIGVSNFSCKKLSQLLNHATIPPAVNQVEMNLAWQQRKLIDFCKEKGIHVSAWSPLGANGAWWGTTAVMDSPILKDIAMAKGKTVALRWIYEQGASVVVKSFNKGRMKENLQIFGDWELSEEDLNKISQIPQQRGFPGEELFVSANGPYKSLDELWDGEI</sequence>
<dbReference type="PANTHER" id="PTHR11732">
    <property type="entry name" value="ALDO/KETO REDUCTASE"/>
    <property type="match status" value="1"/>
</dbReference>
<dbReference type="GO" id="GO:0016616">
    <property type="term" value="F:oxidoreductase activity, acting on the CH-OH group of donors, NAD or NADP as acceptor"/>
    <property type="evidence" value="ECO:0007669"/>
    <property type="project" value="InterPro"/>
</dbReference>
<keyword evidence="7" id="KW-1185">Reference proteome</keyword>
<evidence type="ECO:0000256" key="1">
    <source>
        <dbReference type="ARBA" id="ARBA00023002"/>
    </source>
</evidence>
<organism evidence="6 7">
    <name type="scientific">Tetracentron sinense</name>
    <name type="common">Spur-leaf</name>
    <dbReference type="NCBI Taxonomy" id="13715"/>
    <lineage>
        <taxon>Eukaryota</taxon>
        <taxon>Viridiplantae</taxon>
        <taxon>Streptophyta</taxon>
        <taxon>Embryophyta</taxon>
        <taxon>Tracheophyta</taxon>
        <taxon>Spermatophyta</taxon>
        <taxon>Magnoliopsida</taxon>
        <taxon>Trochodendrales</taxon>
        <taxon>Trochodendraceae</taxon>
        <taxon>Tetracentron</taxon>
    </lineage>
</organism>
<dbReference type="InterPro" id="IPR018170">
    <property type="entry name" value="Aldo/ket_reductase_CS"/>
</dbReference>
<dbReference type="OMA" id="EFGPYKT"/>
<evidence type="ECO:0000313" key="6">
    <source>
        <dbReference type="EMBL" id="KAF8407538.1"/>
    </source>
</evidence>
<evidence type="ECO:0000259" key="5">
    <source>
        <dbReference type="Pfam" id="PF00248"/>
    </source>
</evidence>
<comment type="caution">
    <text evidence="6">The sequence shown here is derived from an EMBL/GenBank/DDBJ whole genome shotgun (WGS) entry which is preliminary data.</text>
</comment>
<dbReference type="FunFam" id="3.20.20.100:FF:000014">
    <property type="entry name" value="NAD(P)-linked oxidoreductase superfamily protein"/>
    <property type="match status" value="1"/>
</dbReference>
<feature type="site" description="Lowers pKa of active site Tyr" evidence="4">
    <location>
        <position position="85"/>
    </location>
</feature>
<dbReference type="InterPro" id="IPR023210">
    <property type="entry name" value="NADP_OxRdtase_dom"/>
</dbReference>
<dbReference type="PROSITE" id="PS00063">
    <property type="entry name" value="ALDOKETO_REDUCTASE_3"/>
    <property type="match status" value="1"/>
</dbReference>
<dbReference type="InterPro" id="IPR020471">
    <property type="entry name" value="AKR"/>
</dbReference>
<dbReference type="AlphaFoldDB" id="A0A835DKJ9"/>
<accession>A0A835DKJ9</accession>
<proteinExistence type="predicted"/>
<dbReference type="PROSITE" id="PS00062">
    <property type="entry name" value="ALDOKETO_REDUCTASE_2"/>
    <property type="match status" value="1"/>
</dbReference>
<feature type="active site" description="Proton donor" evidence="2">
    <location>
        <position position="55"/>
    </location>
</feature>
<dbReference type="PIRSF" id="PIRSF000097">
    <property type="entry name" value="AKR"/>
    <property type="match status" value="1"/>
</dbReference>
<dbReference type="Gene3D" id="3.20.20.100">
    <property type="entry name" value="NADP-dependent oxidoreductase domain"/>
    <property type="match status" value="1"/>
</dbReference>
<dbReference type="CDD" id="cd19124">
    <property type="entry name" value="AKR_AKR4A_4B"/>
    <property type="match status" value="1"/>
</dbReference>